<protein>
    <submittedName>
        <fullName evidence="2">Uncharacterized protein</fullName>
    </submittedName>
</protein>
<feature type="transmembrane region" description="Helical" evidence="1">
    <location>
        <begin position="36"/>
        <end position="55"/>
    </location>
</feature>
<dbReference type="AlphaFoldDB" id="A0A3A4A3E9"/>
<organism evidence="2 3">
    <name type="scientific">Bailinhaonella thermotolerans</name>
    <dbReference type="NCBI Taxonomy" id="1070861"/>
    <lineage>
        <taxon>Bacteria</taxon>
        <taxon>Bacillati</taxon>
        <taxon>Actinomycetota</taxon>
        <taxon>Actinomycetes</taxon>
        <taxon>Streptosporangiales</taxon>
        <taxon>Streptosporangiaceae</taxon>
        <taxon>Bailinhaonella</taxon>
    </lineage>
</organism>
<reference evidence="2 3" key="1">
    <citation type="submission" date="2018-09" db="EMBL/GenBank/DDBJ databases">
        <title>YIM 75507 draft genome.</title>
        <authorList>
            <person name="Tang S."/>
            <person name="Feng Y."/>
        </authorList>
    </citation>
    <scope>NUCLEOTIDE SEQUENCE [LARGE SCALE GENOMIC DNA]</scope>
    <source>
        <strain evidence="2 3">YIM 75507</strain>
    </source>
</reference>
<evidence type="ECO:0000313" key="2">
    <source>
        <dbReference type="EMBL" id="RJL23296.1"/>
    </source>
</evidence>
<accession>A0A3A4A3E9</accession>
<keyword evidence="1" id="KW-0812">Transmembrane</keyword>
<comment type="caution">
    <text evidence="2">The sequence shown here is derived from an EMBL/GenBank/DDBJ whole genome shotgun (WGS) entry which is preliminary data.</text>
</comment>
<sequence length="61" mass="6239">MIGAEAAARALGGPAGRHLSEQAWHAFVQALQTTGFLAAVIAVIAGVVVAGWLPAHEEDHP</sequence>
<evidence type="ECO:0000313" key="3">
    <source>
        <dbReference type="Proteomes" id="UP000265768"/>
    </source>
</evidence>
<gene>
    <name evidence="2" type="ORF">D5H75_33590</name>
</gene>
<dbReference type="EMBL" id="QZEY01000019">
    <property type="protein sequence ID" value="RJL23296.1"/>
    <property type="molecule type" value="Genomic_DNA"/>
</dbReference>
<dbReference type="Proteomes" id="UP000265768">
    <property type="component" value="Unassembled WGS sequence"/>
</dbReference>
<evidence type="ECO:0000256" key="1">
    <source>
        <dbReference type="SAM" id="Phobius"/>
    </source>
</evidence>
<name>A0A3A4A3E9_9ACTN</name>
<keyword evidence="1" id="KW-1133">Transmembrane helix</keyword>
<proteinExistence type="predicted"/>
<keyword evidence="3" id="KW-1185">Reference proteome</keyword>
<keyword evidence="1" id="KW-0472">Membrane</keyword>